<sequence length="259" mass="29992">MVQISQWQLIERHSQPTVVIKETVALNQLIPNLNKHKVELLTYLTSQNSYPAGDFFVYYHQFRKGGVTYEAGFPLAVPLNGTGSIEPSQKVAGLYLSCYDKGPYEKIPKLYKEAEKWLADHGFVKYDQSEEIYLNDHEDEDQLLTQLLIAVRPLNLIIYLNQAQTLMEEARQISDTTNNHELISYFSQTVDKWNQFLFALNNQLLPTQKPTIKAAKQLEQLPQAYAVRIAQTYRYFAQHNVTLAFEEYDLLQAELMRPL</sequence>
<dbReference type="EMBL" id="CP049740">
    <property type="protein sequence ID" value="QII82275.1"/>
    <property type="molecule type" value="Genomic_DNA"/>
</dbReference>
<dbReference type="Proteomes" id="UP000501451">
    <property type="component" value="Chromosome"/>
</dbReference>
<dbReference type="KEGG" id="jar:G7057_07415"/>
<dbReference type="InterPro" id="IPR010499">
    <property type="entry name" value="AraC_E-bd"/>
</dbReference>
<dbReference type="SMART" id="SM00871">
    <property type="entry name" value="AraC_E_bind"/>
    <property type="match status" value="1"/>
</dbReference>
<dbReference type="InterPro" id="IPR029442">
    <property type="entry name" value="GyrI-like"/>
</dbReference>
<gene>
    <name evidence="2" type="ORF">G7057_07415</name>
</gene>
<keyword evidence="3" id="KW-1185">Reference proteome</keyword>
<dbReference type="AlphaFoldDB" id="A0A6G7KAK1"/>
<dbReference type="Gene3D" id="3.20.80.10">
    <property type="entry name" value="Regulatory factor, effector binding domain"/>
    <property type="match status" value="1"/>
</dbReference>
<protein>
    <submittedName>
        <fullName evidence="2">GyrI-like domain-containing protein</fullName>
    </submittedName>
</protein>
<organism evidence="2 3">
    <name type="scientific">Jeotgalibaca arthritidis</name>
    <dbReference type="NCBI Taxonomy" id="1868794"/>
    <lineage>
        <taxon>Bacteria</taxon>
        <taxon>Bacillati</taxon>
        <taxon>Bacillota</taxon>
        <taxon>Bacilli</taxon>
        <taxon>Lactobacillales</taxon>
        <taxon>Carnobacteriaceae</taxon>
        <taxon>Jeotgalibaca</taxon>
    </lineage>
</organism>
<accession>A0A6G7KAK1</accession>
<reference evidence="2 3" key="1">
    <citation type="journal article" date="2017" name="Int. J. Syst. Evol. Microbiol.">
        <title>Jeotgalibaca porci sp. nov. and Jeotgalibaca arthritidis sp. nov., isolated from pigs, and emended description of the genus Jeotgalibaca.</title>
        <authorList>
            <person name="Zamora L."/>
            <person name="Perez-Sancho M."/>
            <person name="Dominguez L."/>
            <person name="Fernandez-Garayzabal J.F."/>
            <person name="Vela A.I."/>
        </authorList>
    </citation>
    <scope>NUCLEOTIDE SEQUENCE [LARGE SCALE GENOMIC DNA]</scope>
    <source>
        <strain evidence="2 3">CECT 9157</strain>
    </source>
</reference>
<evidence type="ECO:0000313" key="2">
    <source>
        <dbReference type="EMBL" id="QII82275.1"/>
    </source>
</evidence>
<name>A0A6G7KAK1_9LACT</name>
<evidence type="ECO:0000313" key="3">
    <source>
        <dbReference type="Proteomes" id="UP000501451"/>
    </source>
</evidence>
<dbReference type="Pfam" id="PF06445">
    <property type="entry name" value="GyrI-like"/>
    <property type="match status" value="1"/>
</dbReference>
<dbReference type="InterPro" id="IPR011256">
    <property type="entry name" value="Reg_factor_effector_dom_sf"/>
</dbReference>
<dbReference type="SUPFAM" id="SSF55136">
    <property type="entry name" value="Probable bacterial effector-binding domain"/>
    <property type="match status" value="1"/>
</dbReference>
<feature type="domain" description="AraC effector-binding" evidence="1">
    <location>
        <begin position="5"/>
        <end position="152"/>
    </location>
</feature>
<evidence type="ECO:0000259" key="1">
    <source>
        <dbReference type="SMART" id="SM00871"/>
    </source>
</evidence>
<proteinExistence type="predicted"/>
<dbReference type="RefSeq" id="WP_166162435.1">
    <property type="nucleotide sequence ID" value="NZ_CP049740.1"/>
</dbReference>